<dbReference type="EMBL" id="LUCH01008156">
    <property type="protein sequence ID" value="KAF5396429.1"/>
    <property type="molecule type" value="Genomic_DNA"/>
</dbReference>
<accession>A0A8J4WDV8</accession>
<reference evidence="1" key="1">
    <citation type="submission" date="2019-05" db="EMBL/GenBank/DDBJ databases">
        <title>Annotation for the trematode Paragonimus heterotremus.</title>
        <authorList>
            <person name="Choi Y.-J."/>
        </authorList>
    </citation>
    <scope>NUCLEOTIDE SEQUENCE</scope>
    <source>
        <strain evidence="1">LC</strain>
    </source>
</reference>
<dbReference type="OrthoDB" id="6224010at2759"/>
<sequence length="129" mass="15409">MSEEGYVPYASYKGGPVNYGNPDDTYISDGERGSLLSKFIQEKLMTDLCRTEWKTWHKCLNQNKDKWFFVHRCRGDFKQINECQNKYIMNPEQMRKFEEEYLKIRSEFRRTGIGRPVLSRETVRAFMAD</sequence>
<evidence type="ECO:0000313" key="2">
    <source>
        <dbReference type="Proteomes" id="UP000748531"/>
    </source>
</evidence>
<proteinExistence type="predicted"/>
<evidence type="ECO:0008006" key="3">
    <source>
        <dbReference type="Google" id="ProtNLM"/>
    </source>
</evidence>
<evidence type="ECO:0000313" key="1">
    <source>
        <dbReference type="EMBL" id="KAF5396429.1"/>
    </source>
</evidence>
<dbReference type="AlphaFoldDB" id="A0A8J4WDV8"/>
<gene>
    <name evidence="1" type="ORF">PHET_10582</name>
</gene>
<comment type="caution">
    <text evidence="1">The sequence shown here is derived from an EMBL/GenBank/DDBJ whole genome shotgun (WGS) entry which is preliminary data.</text>
</comment>
<dbReference type="Proteomes" id="UP000748531">
    <property type="component" value="Unassembled WGS sequence"/>
</dbReference>
<protein>
    <recommendedName>
        <fullName evidence="3">COX assembly mitochondrial protein</fullName>
    </recommendedName>
</protein>
<keyword evidence="2" id="KW-1185">Reference proteome</keyword>
<organism evidence="1 2">
    <name type="scientific">Paragonimus heterotremus</name>
    <dbReference type="NCBI Taxonomy" id="100268"/>
    <lineage>
        <taxon>Eukaryota</taxon>
        <taxon>Metazoa</taxon>
        <taxon>Spiralia</taxon>
        <taxon>Lophotrochozoa</taxon>
        <taxon>Platyhelminthes</taxon>
        <taxon>Trematoda</taxon>
        <taxon>Digenea</taxon>
        <taxon>Plagiorchiida</taxon>
        <taxon>Troglotremata</taxon>
        <taxon>Troglotrematidae</taxon>
        <taxon>Paragonimus</taxon>
    </lineage>
</organism>
<name>A0A8J4WDV8_9TREM</name>